<name>A0AA96F5X6_9MICO</name>
<dbReference type="Pfam" id="PF00266">
    <property type="entry name" value="Aminotran_5"/>
    <property type="match status" value="1"/>
</dbReference>
<evidence type="ECO:0000256" key="4">
    <source>
        <dbReference type="ARBA" id="ARBA00022723"/>
    </source>
</evidence>
<evidence type="ECO:0000256" key="6">
    <source>
        <dbReference type="ARBA" id="ARBA00023004"/>
    </source>
</evidence>
<gene>
    <name evidence="10" type="ORF">RN606_10320</name>
</gene>
<evidence type="ECO:0000259" key="9">
    <source>
        <dbReference type="Pfam" id="PF00266"/>
    </source>
</evidence>
<dbReference type="GO" id="GO:0046872">
    <property type="term" value="F:metal ion binding"/>
    <property type="evidence" value="ECO:0007669"/>
    <property type="project" value="UniProtKB-KW"/>
</dbReference>
<dbReference type="Proteomes" id="UP001304125">
    <property type="component" value="Chromosome"/>
</dbReference>
<sequence>MHYLDHAATTPLRPAAREAWLAAADLTGNPSSLHGEGRRVRAVVEDARERIGAALGADAAEVILLSGGTEADNLALKGLWWGRGGAGRIVTTAVEHHAVLDSAKWLADREGAELVEVGVDSAGAVDIDAFTAALPGATLATAMWVNNEVGAVQPVAELAAAAAAAGVPMHCDAVQAVGYEQVDFGASGLTTMAVSAHKIGGPVGVGALLARRDAPLAPLLHGGGQERKLRSGTVDAAGAAAFAAALEQVVAERDLERRRVEALGDRLATGIRDAVPDAVVRGAADGCSAHVVHAVVPGASSEAMLMLLDAAGVAVSSGSACTAGVVERSHVLQAMGHTPEESRSAVRFSLGWTTTDGDVDAALAALADAVARARAAGRMR</sequence>
<keyword evidence="6" id="KW-0408">Iron</keyword>
<evidence type="ECO:0000256" key="2">
    <source>
        <dbReference type="ARBA" id="ARBA00006490"/>
    </source>
</evidence>
<dbReference type="InterPro" id="IPR015421">
    <property type="entry name" value="PyrdxlP-dep_Trfase_major"/>
</dbReference>
<keyword evidence="11" id="KW-1185">Reference proteome</keyword>
<dbReference type="Gene3D" id="1.10.260.50">
    <property type="match status" value="1"/>
</dbReference>
<comment type="cofactor">
    <cofactor evidence="1">
        <name>pyridoxal 5'-phosphate</name>
        <dbReference type="ChEBI" id="CHEBI:597326"/>
    </cofactor>
</comment>
<feature type="domain" description="Aminotransferase class V" evidence="9">
    <location>
        <begin position="2"/>
        <end position="361"/>
    </location>
</feature>
<dbReference type="EMBL" id="CP134879">
    <property type="protein sequence ID" value="WNM23753.1"/>
    <property type="molecule type" value="Genomic_DNA"/>
</dbReference>
<evidence type="ECO:0000256" key="5">
    <source>
        <dbReference type="ARBA" id="ARBA00022898"/>
    </source>
</evidence>
<dbReference type="InterPro" id="IPR015424">
    <property type="entry name" value="PyrdxlP-dep_Trfase"/>
</dbReference>
<evidence type="ECO:0000313" key="10">
    <source>
        <dbReference type="EMBL" id="WNM23753.1"/>
    </source>
</evidence>
<dbReference type="SUPFAM" id="SSF53383">
    <property type="entry name" value="PLP-dependent transferases"/>
    <property type="match status" value="1"/>
</dbReference>
<dbReference type="InterPro" id="IPR016454">
    <property type="entry name" value="Cysteine_dSase"/>
</dbReference>
<dbReference type="AlphaFoldDB" id="A0AA96F5X6"/>
<dbReference type="InterPro" id="IPR000192">
    <property type="entry name" value="Aminotrans_V_dom"/>
</dbReference>
<evidence type="ECO:0000256" key="7">
    <source>
        <dbReference type="ARBA" id="ARBA00023014"/>
    </source>
</evidence>
<accession>A0AA96F5X6</accession>
<comment type="catalytic activity">
    <reaction evidence="8">
        <text>(sulfur carrier)-H + L-cysteine = (sulfur carrier)-SH + L-alanine</text>
        <dbReference type="Rhea" id="RHEA:43892"/>
        <dbReference type="Rhea" id="RHEA-COMP:14737"/>
        <dbReference type="Rhea" id="RHEA-COMP:14739"/>
        <dbReference type="ChEBI" id="CHEBI:29917"/>
        <dbReference type="ChEBI" id="CHEBI:35235"/>
        <dbReference type="ChEBI" id="CHEBI:57972"/>
        <dbReference type="ChEBI" id="CHEBI:64428"/>
        <dbReference type="EC" id="2.8.1.7"/>
    </reaction>
</comment>
<dbReference type="PANTHER" id="PTHR11601">
    <property type="entry name" value="CYSTEINE DESULFURYLASE FAMILY MEMBER"/>
    <property type="match status" value="1"/>
</dbReference>
<keyword evidence="5" id="KW-0663">Pyridoxal phosphate</keyword>
<evidence type="ECO:0000256" key="1">
    <source>
        <dbReference type="ARBA" id="ARBA00001933"/>
    </source>
</evidence>
<protein>
    <submittedName>
        <fullName evidence="10">Cysteine desulfurase family protein</fullName>
    </submittedName>
</protein>
<evidence type="ECO:0000256" key="8">
    <source>
        <dbReference type="ARBA" id="ARBA00050776"/>
    </source>
</evidence>
<keyword evidence="4" id="KW-0479">Metal-binding</keyword>
<comment type="similarity">
    <text evidence="2">Belongs to the class-V pyridoxal-phosphate-dependent aminotransferase family. NifS/IscS subfamily.</text>
</comment>
<evidence type="ECO:0000313" key="11">
    <source>
        <dbReference type="Proteomes" id="UP001304125"/>
    </source>
</evidence>
<dbReference type="PANTHER" id="PTHR11601:SF34">
    <property type="entry name" value="CYSTEINE DESULFURASE"/>
    <property type="match status" value="1"/>
</dbReference>
<keyword evidence="3" id="KW-0808">Transferase</keyword>
<proteinExistence type="inferred from homology"/>
<dbReference type="Gene3D" id="3.40.640.10">
    <property type="entry name" value="Type I PLP-dependent aspartate aminotransferase-like (Major domain)"/>
    <property type="match status" value="1"/>
</dbReference>
<dbReference type="InterPro" id="IPR015422">
    <property type="entry name" value="PyrdxlP-dep_Trfase_small"/>
</dbReference>
<dbReference type="GO" id="GO:0051536">
    <property type="term" value="F:iron-sulfur cluster binding"/>
    <property type="evidence" value="ECO:0007669"/>
    <property type="project" value="UniProtKB-KW"/>
</dbReference>
<dbReference type="RefSeq" id="WP_313496903.1">
    <property type="nucleotide sequence ID" value="NZ_CP134879.1"/>
</dbReference>
<evidence type="ECO:0000256" key="3">
    <source>
        <dbReference type="ARBA" id="ARBA00022679"/>
    </source>
</evidence>
<dbReference type="Gene3D" id="3.90.1150.10">
    <property type="entry name" value="Aspartate Aminotransferase, domain 1"/>
    <property type="match status" value="1"/>
</dbReference>
<organism evidence="10 11">
    <name type="scientific">Demequina capsici</name>
    <dbReference type="NCBI Taxonomy" id="3075620"/>
    <lineage>
        <taxon>Bacteria</taxon>
        <taxon>Bacillati</taxon>
        <taxon>Actinomycetota</taxon>
        <taxon>Actinomycetes</taxon>
        <taxon>Micrococcales</taxon>
        <taxon>Demequinaceae</taxon>
        <taxon>Demequina</taxon>
    </lineage>
</organism>
<keyword evidence="7" id="KW-0411">Iron-sulfur</keyword>
<dbReference type="PIRSF" id="PIRSF005572">
    <property type="entry name" value="NifS"/>
    <property type="match status" value="1"/>
</dbReference>
<dbReference type="GO" id="GO:0031071">
    <property type="term" value="F:cysteine desulfurase activity"/>
    <property type="evidence" value="ECO:0007669"/>
    <property type="project" value="UniProtKB-EC"/>
</dbReference>
<reference evidence="10 11" key="1">
    <citation type="submission" date="2023-09" db="EMBL/GenBank/DDBJ databases">
        <title>Demequina sp. a novel bacteria isolated from Capsicum annuum.</title>
        <authorList>
            <person name="Humaira Z."/>
            <person name="Lee J."/>
            <person name="Cho D."/>
        </authorList>
    </citation>
    <scope>NUCLEOTIDE SEQUENCE [LARGE SCALE GENOMIC DNA]</scope>
    <source>
        <strain evidence="10 11">OYTSA14</strain>
    </source>
</reference>